<evidence type="ECO:0000259" key="1">
    <source>
        <dbReference type="PROSITE" id="PS51186"/>
    </source>
</evidence>
<dbReference type="PANTHER" id="PTHR43792">
    <property type="entry name" value="GNAT FAMILY, PUTATIVE (AFU_ORTHOLOGUE AFUA_3G00765)-RELATED-RELATED"/>
    <property type="match status" value="1"/>
</dbReference>
<dbReference type="Gene3D" id="3.40.630.30">
    <property type="match status" value="1"/>
</dbReference>
<dbReference type="PROSITE" id="PS51186">
    <property type="entry name" value="GNAT"/>
    <property type="match status" value="1"/>
</dbReference>
<evidence type="ECO:0000313" key="2">
    <source>
        <dbReference type="EMBL" id="CAB4371082.1"/>
    </source>
</evidence>
<dbReference type="PANTHER" id="PTHR43792:SF13">
    <property type="entry name" value="ACETYLTRANSFERASE"/>
    <property type="match status" value="1"/>
</dbReference>
<organism evidence="2">
    <name type="scientific">freshwater metagenome</name>
    <dbReference type="NCBI Taxonomy" id="449393"/>
    <lineage>
        <taxon>unclassified sequences</taxon>
        <taxon>metagenomes</taxon>
        <taxon>ecological metagenomes</taxon>
    </lineage>
</organism>
<reference evidence="2" key="1">
    <citation type="submission" date="2020-05" db="EMBL/GenBank/DDBJ databases">
        <authorList>
            <person name="Chiriac C."/>
            <person name="Salcher M."/>
            <person name="Ghai R."/>
            <person name="Kavagutti S V."/>
        </authorList>
    </citation>
    <scope>NUCLEOTIDE SEQUENCE</scope>
</reference>
<accession>A0A6J6AL60</accession>
<sequence length="183" mass="20605">MKLIQTERLDLHHIEAADLINLFENRNDAQALSGKAFTNPLRVLIDFQGPLAWRVPQVKESAEVNKWFVRWAVLRSTQEVIGSTSFHGAPDANGMMEIGLGVEAAFQRQGFGKEILQGMWGWVVKEPGVKILRYTVSPTNTASIALINSFGFNFMGEQIDEIDGPESIYEMSADVYRKKFLSR</sequence>
<gene>
    <name evidence="3" type="ORF">UFOPK1951_00323</name>
    <name evidence="2" type="ORF">UFOPK4182_00370</name>
</gene>
<dbReference type="GO" id="GO:0016747">
    <property type="term" value="F:acyltransferase activity, transferring groups other than amino-acyl groups"/>
    <property type="evidence" value="ECO:0007669"/>
    <property type="project" value="InterPro"/>
</dbReference>
<dbReference type="Pfam" id="PF13302">
    <property type="entry name" value="Acetyltransf_3"/>
    <property type="match status" value="1"/>
</dbReference>
<dbReference type="CDD" id="cd04301">
    <property type="entry name" value="NAT_SF"/>
    <property type="match status" value="1"/>
</dbReference>
<dbReference type="InterPro" id="IPR016181">
    <property type="entry name" value="Acyl_CoA_acyltransferase"/>
</dbReference>
<feature type="domain" description="N-acetyltransferase" evidence="1">
    <location>
        <begin position="9"/>
        <end position="176"/>
    </location>
</feature>
<proteinExistence type="predicted"/>
<dbReference type="SUPFAM" id="SSF55729">
    <property type="entry name" value="Acyl-CoA N-acyltransferases (Nat)"/>
    <property type="match status" value="1"/>
</dbReference>
<dbReference type="EMBL" id="CAEUNI010000026">
    <property type="protein sequence ID" value="CAB4371082.1"/>
    <property type="molecule type" value="Genomic_DNA"/>
</dbReference>
<evidence type="ECO:0000313" key="3">
    <source>
        <dbReference type="EMBL" id="CAB4622284.1"/>
    </source>
</evidence>
<protein>
    <submittedName>
        <fullName evidence="2">Unannotated protein</fullName>
    </submittedName>
</protein>
<dbReference type="EMBL" id="CAEZVH010000022">
    <property type="protein sequence ID" value="CAB4622284.1"/>
    <property type="molecule type" value="Genomic_DNA"/>
</dbReference>
<dbReference type="AlphaFoldDB" id="A0A6J6AL60"/>
<dbReference type="InterPro" id="IPR051531">
    <property type="entry name" value="N-acetyltransferase"/>
</dbReference>
<dbReference type="InterPro" id="IPR000182">
    <property type="entry name" value="GNAT_dom"/>
</dbReference>
<name>A0A6J6AL60_9ZZZZ</name>